<comment type="similarity">
    <text evidence="1">Belongs to the LEA type 2 family.</text>
</comment>
<protein>
    <recommendedName>
        <fullName evidence="2">Water stress and hypersensitive response domain-containing protein</fullName>
    </recommendedName>
</protein>
<dbReference type="InterPro" id="IPR045043">
    <property type="entry name" value="Lea14-like"/>
</dbReference>
<evidence type="ECO:0000313" key="4">
    <source>
        <dbReference type="Proteomes" id="UP000635983"/>
    </source>
</evidence>
<evidence type="ECO:0000256" key="1">
    <source>
        <dbReference type="ARBA" id="ARBA00005960"/>
    </source>
</evidence>
<dbReference type="PROSITE" id="PS51257">
    <property type="entry name" value="PROKAR_LIPOPROTEIN"/>
    <property type="match status" value="1"/>
</dbReference>
<proteinExistence type="inferred from homology"/>
<dbReference type="InterPro" id="IPR013990">
    <property type="entry name" value="WHy-dom"/>
</dbReference>
<evidence type="ECO:0000313" key="3">
    <source>
        <dbReference type="EMBL" id="GGJ79317.1"/>
    </source>
</evidence>
<evidence type="ECO:0000259" key="2">
    <source>
        <dbReference type="SMART" id="SM00769"/>
    </source>
</evidence>
<dbReference type="InterPro" id="IPR004864">
    <property type="entry name" value="LEA_2"/>
</dbReference>
<comment type="caution">
    <text evidence="3">The sequence shown here is derived from an EMBL/GenBank/DDBJ whole genome shotgun (WGS) entry which is preliminary data.</text>
</comment>
<dbReference type="SUPFAM" id="SSF117070">
    <property type="entry name" value="LEA14-like"/>
    <property type="match status" value="1"/>
</dbReference>
<dbReference type="PANTHER" id="PTHR31459:SF2">
    <property type="entry name" value="OS03G0843300 PROTEIN"/>
    <property type="match status" value="1"/>
</dbReference>
<dbReference type="AlphaFoldDB" id="A0A917PHM9"/>
<sequence>MQNKGMRMILYGRTAHCFRMVLCCGLLATLAGCSSWFRTDFEDPDVRLKDVEIVKARLLEQEMLLTFHIDNPNSIAIPVRGLEYDIQLNGVPLAKGESSTWFKVPAYGSKDFQVPINTNLWQHMKYIAKLLETPDKPIAYQLRGEVKTGFFFGMLGRDVHLLRNGEIIPGNYLPE</sequence>
<dbReference type="Pfam" id="PF03168">
    <property type="entry name" value="LEA_2"/>
    <property type="match status" value="1"/>
</dbReference>
<dbReference type="SMART" id="SM00769">
    <property type="entry name" value="WHy"/>
    <property type="match status" value="1"/>
</dbReference>
<dbReference type="GO" id="GO:0009269">
    <property type="term" value="P:response to desiccation"/>
    <property type="evidence" value="ECO:0007669"/>
    <property type="project" value="InterPro"/>
</dbReference>
<dbReference type="Gene3D" id="2.60.40.1820">
    <property type="match status" value="1"/>
</dbReference>
<gene>
    <name evidence="3" type="ORF">GCM10009304_01500</name>
</gene>
<dbReference type="PANTHER" id="PTHR31459">
    <property type="match status" value="1"/>
</dbReference>
<feature type="domain" description="Water stress and hypersensitive response" evidence="2">
    <location>
        <begin position="46"/>
        <end position="166"/>
    </location>
</feature>
<dbReference type="EMBL" id="BMPO01000001">
    <property type="protein sequence ID" value="GGJ79317.1"/>
    <property type="molecule type" value="Genomic_DNA"/>
</dbReference>
<reference evidence="3" key="1">
    <citation type="journal article" date="2014" name="Int. J. Syst. Evol. Microbiol.">
        <title>Complete genome sequence of Corynebacterium casei LMG S-19264T (=DSM 44701T), isolated from a smear-ripened cheese.</title>
        <authorList>
            <consortium name="US DOE Joint Genome Institute (JGI-PGF)"/>
            <person name="Walter F."/>
            <person name="Albersmeier A."/>
            <person name="Kalinowski J."/>
            <person name="Ruckert C."/>
        </authorList>
    </citation>
    <scope>NUCLEOTIDE SEQUENCE</scope>
    <source>
        <strain evidence="3">JCM 30078</strain>
    </source>
</reference>
<organism evidence="3 4">
    <name type="scientific">Pseudomonas matsuisoli</name>
    <dbReference type="NCBI Taxonomy" id="1515666"/>
    <lineage>
        <taxon>Bacteria</taxon>
        <taxon>Pseudomonadati</taxon>
        <taxon>Pseudomonadota</taxon>
        <taxon>Gammaproteobacteria</taxon>
        <taxon>Pseudomonadales</taxon>
        <taxon>Pseudomonadaceae</taxon>
        <taxon>Pseudomonas</taxon>
    </lineage>
</organism>
<accession>A0A917PHM9</accession>
<keyword evidence="4" id="KW-1185">Reference proteome</keyword>
<name>A0A917PHM9_9PSED</name>
<reference evidence="3" key="2">
    <citation type="submission" date="2020-09" db="EMBL/GenBank/DDBJ databases">
        <authorList>
            <person name="Sun Q."/>
            <person name="Ohkuma M."/>
        </authorList>
    </citation>
    <scope>NUCLEOTIDE SEQUENCE</scope>
    <source>
        <strain evidence="3">JCM 30078</strain>
    </source>
</reference>
<dbReference type="Proteomes" id="UP000635983">
    <property type="component" value="Unassembled WGS sequence"/>
</dbReference>